<dbReference type="Proteomes" id="UP001500683">
    <property type="component" value="Unassembled WGS sequence"/>
</dbReference>
<evidence type="ECO:0008006" key="3">
    <source>
        <dbReference type="Google" id="ProtNLM"/>
    </source>
</evidence>
<accession>A0ABP7WH73</accession>
<protein>
    <recommendedName>
        <fullName evidence="3">DUF3558 domain-containing protein</fullName>
    </recommendedName>
</protein>
<keyword evidence="2" id="KW-1185">Reference proteome</keyword>
<sequence>MDRFPRVASVAAAAVVGLAFGGGVVWRVNGTSGERDDPVRAVRSPCNLAPAEPLDEALPGAVVVSSSGSGEPGEAWSASRECALAPKGTAEPALTLRLTRYGAHREDTDPGKRERIVVRPGAERAAREFAAGLADDYGICRLRTVTGIGEQAAACAGTYYDGQSPAYRLLARRGDLVLSVVGVAGTAARRGPLGRLAAGVLEAGR</sequence>
<gene>
    <name evidence="1" type="ORF">GCM10022214_56470</name>
</gene>
<dbReference type="RefSeq" id="WP_344953430.1">
    <property type="nucleotide sequence ID" value="NZ_BAAAZG010000042.1"/>
</dbReference>
<comment type="caution">
    <text evidence="1">The sequence shown here is derived from an EMBL/GenBank/DDBJ whole genome shotgun (WGS) entry which is preliminary data.</text>
</comment>
<evidence type="ECO:0000313" key="1">
    <source>
        <dbReference type="EMBL" id="GAA4088697.1"/>
    </source>
</evidence>
<evidence type="ECO:0000313" key="2">
    <source>
        <dbReference type="Proteomes" id="UP001500683"/>
    </source>
</evidence>
<reference evidence="2" key="1">
    <citation type="journal article" date="2019" name="Int. J. Syst. Evol. Microbiol.">
        <title>The Global Catalogue of Microorganisms (GCM) 10K type strain sequencing project: providing services to taxonomists for standard genome sequencing and annotation.</title>
        <authorList>
            <consortium name="The Broad Institute Genomics Platform"/>
            <consortium name="The Broad Institute Genome Sequencing Center for Infectious Disease"/>
            <person name="Wu L."/>
            <person name="Ma J."/>
        </authorList>
    </citation>
    <scope>NUCLEOTIDE SEQUENCE [LARGE SCALE GENOMIC DNA]</scope>
    <source>
        <strain evidence="2">JCM 16702</strain>
    </source>
</reference>
<dbReference type="EMBL" id="BAAAZG010000042">
    <property type="protein sequence ID" value="GAA4088697.1"/>
    <property type="molecule type" value="Genomic_DNA"/>
</dbReference>
<organism evidence="1 2">
    <name type="scientific">Actinomadura miaoliensis</name>
    <dbReference type="NCBI Taxonomy" id="430685"/>
    <lineage>
        <taxon>Bacteria</taxon>
        <taxon>Bacillati</taxon>
        <taxon>Actinomycetota</taxon>
        <taxon>Actinomycetes</taxon>
        <taxon>Streptosporangiales</taxon>
        <taxon>Thermomonosporaceae</taxon>
        <taxon>Actinomadura</taxon>
    </lineage>
</organism>
<name>A0ABP7WH73_9ACTN</name>
<proteinExistence type="predicted"/>